<organism evidence="1 2">
    <name type="scientific">Actinoplanes utahensis</name>
    <dbReference type="NCBI Taxonomy" id="1869"/>
    <lineage>
        <taxon>Bacteria</taxon>
        <taxon>Bacillati</taxon>
        <taxon>Actinomycetota</taxon>
        <taxon>Actinomycetes</taxon>
        <taxon>Micromonosporales</taxon>
        <taxon>Micromonosporaceae</taxon>
        <taxon>Actinoplanes</taxon>
    </lineage>
</organism>
<comment type="caution">
    <text evidence="1">The sequence shown here is derived from an EMBL/GenBank/DDBJ whole genome shotgun (WGS) entry which is preliminary data.</text>
</comment>
<protein>
    <submittedName>
        <fullName evidence="1">Uncharacterized protein</fullName>
    </submittedName>
</protein>
<proteinExistence type="predicted"/>
<dbReference type="EMBL" id="JRTT01000010">
    <property type="protein sequence ID" value="KHD77562.1"/>
    <property type="molecule type" value="Genomic_DNA"/>
</dbReference>
<reference evidence="1 2" key="1">
    <citation type="submission" date="2014-10" db="EMBL/GenBank/DDBJ databases">
        <title>Draft genome sequence of Actinoplanes utahensis NRRL 12052.</title>
        <authorList>
            <person name="Velasco-Bucheli B."/>
            <person name="del Cerro C."/>
            <person name="Hormigo D."/>
            <person name="Garcia J.L."/>
            <person name="Acebal C."/>
            <person name="Arroyo M."/>
            <person name="de la Mata I."/>
        </authorList>
    </citation>
    <scope>NUCLEOTIDE SEQUENCE [LARGE SCALE GENOMIC DNA]</scope>
    <source>
        <strain evidence="1 2">NRRL 12052</strain>
    </source>
</reference>
<keyword evidence="2" id="KW-1185">Reference proteome</keyword>
<dbReference type="AlphaFoldDB" id="A0A0A6XBS1"/>
<dbReference type="Proteomes" id="UP000054537">
    <property type="component" value="Unassembled WGS sequence"/>
</dbReference>
<evidence type="ECO:0000313" key="2">
    <source>
        <dbReference type="Proteomes" id="UP000054537"/>
    </source>
</evidence>
<dbReference type="STRING" id="1869.MB27_10770"/>
<sequence>MSLMFRRPEERQSMRTILKKAALVAASVAVLAPGTAVQAKPARTVTALLGTYDFGRAGVIGQSGKQAGVWRSYSVRSGFAGDDLIVTYQPRTRPARHETQVYTAAFTEVADASAECRKVGADGVARRVWVSFRCRTGFAPSYTLLVR</sequence>
<gene>
    <name evidence="1" type="ORF">MB27_10770</name>
</gene>
<name>A0A0A6XBS1_ACTUT</name>
<accession>A0A0A6XBS1</accession>
<evidence type="ECO:0000313" key="1">
    <source>
        <dbReference type="EMBL" id="KHD77562.1"/>
    </source>
</evidence>